<evidence type="ECO:0000256" key="1">
    <source>
        <dbReference type="SAM" id="MobiDB-lite"/>
    </source>
</evidence>
<evidence type="ECO:0000313" key="2">
    <source>
        <dbReference type="EMBL" id="AGA18384.1"/>
    </source>
</evidence>
<evidence type="ECO:0008006" key="3">
    <source>
        <dbReference type="Google" id="ProtNLM"/>
    </source>
</evidence>
<proteinExistence type="predicted"/>
<feature type="region of interest" description="Disordered" evidence="1">
    <location>
        <begin position="234"/>
        <end position="260"/>
    </location>
</feature>
<protein>
    <recommendedName>
        <fullName evidence="3">Replication protein</fullName>
    </recommendedName>
</protein>
<reference evidence="2" key="1">
    <citation type="journal article" date="2013" name="ISME J.">
        <title>Previously unknown and highly divergent ssDNA viruses populate the oceans.</title>
        <authorList>
            <person name="Labonte J.M."/>
            <person name="Suttle C.A."/>
        </authorList>
    </citation>
    <scope>NUCLEOTIDE SEQUENCE</scope>
</reference>
<sequence length="260" mass="29709">MEDQSLLNMLSKYAKDSGHTDKSLAPLHIYMMMKQDLLKRKIQKVLHQEYELNTIDDPLIKSVRLMEQRNRVRLKELNAEKHQNSFLWVTINPKQSVKLCDFVKQVAKIAKYSCFIGHAYVFEQRGTLGEKNIGKGFHAHLLLQRNLAYKPSKCKQKVQRGCGKLVGNINNNNQLNFAIIGRDFAVDKYKYISAAKKISKQDKQIGDKQFRSKNNLEIIYKNNISLDIINGKSKEKDVSANKKNGQGGQDALEGDNPPSC</sequence>
<dbReference type="EMBL" id="JX904409">
    <property type="protein sequence ID" value="AGA18384.1"/>
    <property type="molecule type" value="Genomic_DNA"/>
</dbReference>
<accession>S4TEJ9</accession>
<organism evidence="2">
    <name type="scientific">uncultured marine virus</name>
    <dbReference type="NCBI Taxonomy" id="186617"/>
    <lineage>
        <taxon>Viruses</taxon>
        <taxon>environmental samples</taxon>
    </lineage>
</organism>
<name>S4TEJ9_9VIRU</name>